<keyword evidence="1" id="KW-0472">Membrane</keyword>
<sequence length="184" mass="20295">MEKFPSFSRLNLLCRRLLAACQALHFKGPVQVSVSKPGPVSRAEETLTGAVSSLFCWAFSQSPCRNTLQLRLAGKFPRSALNTTSKPSVSEIRVGHQFLLLNDSSSSFHTIVLVVVILVQIIITGLICSFIQQIFVESSVCPGHCFKNWATVMNTTAGHCSYGIYGHGEKDRKDKRINAKLHIC</sequence>
<feature type="signal peptide" evidence="2">
    <location>
        <begin position="1"/>
        <end position="23"/>
    </location>
</feature>
<dbReference type="Proteomes" id="UP000527355">
    <property type="component" value="Unassembled WGS sequence"/>
</dbReference>
<comment type="caution">
    <text evidence="3">The sequence shown here is derived from an EMBL/GenBank/DDBJ whole genome shotgun (WGS) entry which is preliminary data.</text>
</comment>
<gene>
    <name evidence="3" type="ORF">mMyoMyo1_009180</name>
</gene>
<dbReference type="EMBL" id="JABWUV010000017">
    <property type="protein sequence ID" value="KAF6296050.1"/>
    <property type="molecule type" value="Genomic_DNA"/>
</dbReference>
<evidence type="ECO:0000256" key="2">
    <source>
        <dbReference type="SAM" id="SignalP"/>
    </source>
</evidence>
<proteinExistence type="predicted"/>
<name>A0A7J7T692_MYOMY</name>
<reference evidence="3 4" key="1">
    <citation type="journal article" date="2020" name="Nature">
        <title>Six reference-quality genomes reveal evolution of bat adaptations.</title>
        <authorList>
            <person name="Jebb D."/>
            <person name="Huang Z."/>
            <person name="Pippel M."/>
            <person name="Hughes G.M."/>
            <person name="Lavrichenko K."/>
            <person name="Devanna P."/>
            <person name="Winkler S."/>
            <person name="Jermiin L.S."/>
            <person name="Skirmuntt E.C."/>
            <person name="Katzourakis A."/>
            <person name="Burkitt-Gray L."/>
            <person name="Ray D.A."/>
            <person name="Sullivan K.A.M."/>
            <person name="Roscito J.G."/>
            <person name="Kirilenko B.M."/>
            <person name="Davalos L.M."/>
            <person name="Corthals A.P."/>
            <person name="Power M.L."/>
            <person name="Jones G."/>
            <person name="Ransome R.D."/>
            <person name="Dechmann D.K.N."/>
            <person name="Locatelli A.G."/>
            <person name="Puechmaille S.J."/>
            <person name="Fedrigo O."/>
            <person name="Jarvis E.D."/>
            <person name="Hiller M."/>
            <person name="Vernes S.C."/>
            <person name="Myers E.W."/>
            <person name="Teeling E.C."/>
        </authorList>
    </citation>
    <scope>NUCLEOTIDE SEQUENCE [LARGE SCALE GENOMIC DNA]</scope>
    <source>
        <strain evidence="3">MMyoMyo1</strain>
        <tissue evidence="3">Flight muscle</tissue>
    </source>
</reference>
<keyword evidence="4" id="KW-1185">Reference proteome</keyword>
<organism evidence="3 4">
    <name type="scientific">Myotis myotis</name>
    <name type="common">Greater mouse-eared bat</name>
    <name type="synonym">Vespertilio myotis</name>
    <dbReference type="NCBI Taxonomy" id="51298"/>
    <lineage>
        <taxon>Eukaryota</taxon>
        <taxon>Metazoa</taxon>
        <taxon>Chordata</taxon>
        <taxon>Craniata</taxon>
        <taxon>Vertebrata</taxon>
        <taxon>Euteleostomi</taxon>
        <taxon>Mammalia</taxon>
        <taxon>Eutheria</taxon>
        <taxon>Laurasiatheria</taxon>
        <taxon>Chiroptera</taxon>
        <taxon>Yangochiroptera</taxon>
        <taxon>Vespertilionidae</taxon>
        <taxon>Myotis</taxon>
    </lineage>
</organism>
<feature type="chain" id="PRO_5029792491" evidence="2">
    <location>
        <begin position="24"/>
        <end position="184"/>
    </location>
</feature>
<keyword evidence="2" id="KW-0732">Signal</keyword>
<protein>
    <submittedName>
        <fullName evidence="3">Uncharacterized protein</fullName>
    </submittedName>
</protein>
<evidence type="ECO:0000313" key="3">
    <source>
        <dbReference type="EMBL" id="KAF6296050.1"/>
    </source>
</evidence>
<evidence type="ECO:0000313" key="4">
    <source>
        <dbReference type="Proteomes" id="UP000527355"/>
    </source>
</evidence>
<accession>A0A7J7T692</accession>
<feature type="transmembrane region" description="Helical" evidence="1">
    <location>
        <begin position="111"/>
        <end position="135"/>
    </location>
</feature>
<evidence type="ECO:0000256" key="1">
    <source>
        <dbReference type="SAM" id="Phobius"/>
    </source>
</evidence>
<keyword evidence="1" id="KW-0812">Transmembrane</keyword>
<keyword evidence="1" id="KW-1133">Transmembrane helix</keyword>
<dbReference type="AlphaFoldDB" id="A0A7J7T692"/>